<dbReference type="Gene3D" id="2.60.40.1120">
    <property type="entry name" value="Carboxypeptidase-like, regulatory domain"/>
    <property type="match status" value="2"/>
</dbReference>
<evidence type="ECO:0000313" key="8">
    <source>
        <dbReference type="EMBL" id="APU14306.1"/>
    </source>
</evidence>
<dbReference type="EMBL" id="CP016076">
    <property type="protein sequence ID" value="APU14306.1"/>
    <property type="molecule type" value="Genomic_DNA"/>
</dbReference>
<name>A0AAC9LBI3_9PSEU</name>
<keyword evidence="6" id="KW-0732">Signal</keyword>
<evidence type="ECO:0000256" key="4">
    <source>
        <dbReference type="ARBA" id="ARBA00022825"/>
    </source>
</evidence>
<evidence type="ECO:0000256" key="6">
    <source>
        <dbReference type="SAM" id="SignalP"/>
    </source>
</evidence>
<feature type="active site" description="Charge relay system" evidence="5">
    <location>
        <position position="406"/>
    </location>
</feature>
<dbReference type="InterPro" id="IPR036852">
    <property type="entry name" value="Peptidase_S8/S53_dom_sf"/>
</dbReference>
<dbReference type="GO" id="GO:0004252">
    <property type="term" value="F:serine-type endopeptidase activity"/>
    <property type="evidence" value="ECO:0007669"/>
    <property type="project" value="UniProtKB-UniRule"/>
</dbReference>
<dbReference type="Proteomes" id="UP000185511">
    <property type="component" value="Chromosome"/>
</dbReference>
<dbReference type="Gene3D" id="3.40.50.200">
    <property type="entry name" value="Peptidase S8/S53 domain"/>
    <property type="match status" value="1"/>
</dbReference>
<dbReference type="InterPro" id="IPR022398">
    <property type="entry name" value="Peptidase_S8_His-AS"/>
</dbReference>
<dbReference type="PROSITE" id="PS00137">
    <property type="entry name" value="SUBTILASE_HIS"/>
    <property type="match status" value="1"/>
</dbReference>
<proteinExistence type="inferred from homology"/>
<evidence type="ECO:0000256" key="1">
    <source>
        <dbReference type="ARBA" id="ARBA00011073"/>
    </source>
</evidence>
<dbReference type="RefSeq" id="WP_157442206.1">
    <property type="nucleotide sequence ID" value="NZ_CP016076.1"/>
</dbReference>
<gene>
    <name evidence="8" type="ORF">UA74_11230</name>
</gene>
<dbReference type="InterPro" id="IPR013784">
    <property type="entry name" value="Carb-bd-like_fold"/>
</dbReference>
<dbReference type="AlphaFoldDB" id="A0AAC9LBI3"/>
<dbReference type="GO" id="GO:0030246">
    <property type="term" value="F:carbohydrate binding"/>
    <property type="evidence" value="ECO:0007669"/>
    <property type="project" value="InterPro"/>
</dbReference>
<feature type="domain" description="Peptidase S8/S53" evidence="7">
    <location>
        <begin position="173"/>
        <end position="441"/>
    </location>
</feature>
<dbReference type="Pfam" id="PF00082">
    <property type="entry name" value="Peptidase_S8"/>
    <property type="match status" value="1"/>
</dbReference>
<dbReference type="PRINTS" id="PR00723">
    <property type="entry name" value="SUBTILISIN"/>
</dbReference>
<dbReference type="Pfam" id="PF13620">
    <property type="entry name" value="CarboxypepD_reg"/>
    <property type="match status" value="2"/>
</dbReference>
<protein>
    <submittedName>
        <fullName evidence="8">Subtilase family protease</fullName>
    </submittedName>
</protein>
<dbReference type="InterPro" id="IPR023828">
    <property type="entry name" value="Peptidase_S8_Ser-AS"/>
</dbReference>
<evidence type="ECO:0000256" key="3">
    <source>
        <dbReference type="ARBA" id="ARBA00022801"/>
    </source>
</evidence>
<evidence type="ECO:0000256" key="2">
    <source>
        <dbReference type="ARBA" id="ARBA00022670"/>
    </source>
</evidence>
<feature type="active site" description="Charge relay system" evidence="5">
    <location>
        <position position="231"/>
    </location>
</feature>
<dbReference type="InterPro" id="IPR015500">
    <property type="entry name" value="Peptidase_S8_subtilisin-rel"/>
</dbReference>
<organism evidence="8 9">
    <name type="scientific">Actinoalloteichus fjordicus</name>
    <dbReference type="NCBI Taxonomy" id="1612552"/>
    <lineage>
        <taxon>Bacteria</taxon>
        <taxon>Bacillati</taxon>
        <taxon>Actinomycetota</taxon>
        <taxon>Actinomycetes</taxon>
        <taxon>Pseudonocardiales</taxon>
        <taxon>Pseudonocardiaceae</taxon>
        <taxon>Actinoalloteichus</taxon>
    </lineage>
</organism>
<dbReference type="PROSITE" id="PS51892">
    <property type="entry name" value="SUBTILASE"/>
    <property type="match status" value="1"/>
</dbReference>
<dbReference type="KEGG" id="acad:UA74_11230"/>
<feature type="active site" description="Charge relay system" evidence="5">
    <location>
        <position position="182"/>
    </location>
</feature>
<dbReference type="GO" id="GO:0006508">
    <property type="term" value="P:proteolysis"/>
    <property type="evidence" value="ECO:0007669"/>
    <property type="project" value="UniProtKB-KW"/>
</dbReference>
<keyword evidence="3 5" id="KW-0378">Hydrolase</keyword>
<reference evidence="9" key="1">
    <citation type="submission" date="2016-06" db="EMBL/GenBank/DDBJ databases">
        <title>Complete genome sequence of Actinoalloteichus fjordicus DSM 46855 (=ADI127-17), type strain of the new species Actinoalloteichus fjordicus.</title>
        <authorList>
            <person name="Ruckert C."/>
            <person name="Nouioui I."/>
            <person name="Willmese J."/>
            <person name="van Wezel G."/>
            <person name="Klenk H.-P."/>
            <person name="Kalinowski J."/>
            <person name="Zotchev S.B."/>
        </authorList>
    </citation>
    <scope>NUCLEOTIDE SEQUENCE [LARGE SCALE GENOMIC DNA]</scope>
    <source>
        <strain evidence="9">ADI127-7</strain>
    </source>
</reference>
<dbReference type="InterPro" id="IPR000209">
    <property type="entry name" value="Peptidase_S8/S53_dom"/>
</dbReference>
<evidence type="ECO:0000256" key="5">
    <source>
        <dbReference type="PROSITE-ProRule" id="PRU01240"/>
    </source>
</evidence>
<evidence type="ECO:0000259" key="7">
    <source>
        <dbReference type="Pfam" id="PF00082"/>
    </source>
</evidence>
<accession>A0AAC9LBI3</accession>
<dbReference type="SUPFAM" id="SSF49452">
    <property type="entry name" value="Starch-binding domain-like"/>
    <property type="match status" value="2"/>
</dbReference>
<dbReference type="InterPro" id="IPR051048">
    <property type="entry name" value="Peptidase_S8/S53_subtilisin"/>
</dbReference>
<dbReference type="PANTHER" id="PTHR43399:SF4">
    <property type="entry name" value="CELL WALL-ASSOCIATED PROTEASE"/>
    <property type="match status" value="1"/>
</dbReference>
<dbReference type="PANTHER" id="PTHR43399">
    <property type="entry name" value="SUBTILISIN-RELATED"/>
    <property type="match status" value="1"/>
</dbReference>
<keyword evidence="4 5" id="KW-0720">Serine protease</keyword>
<comment type="similarity">
    <text evidence="1 5">Belongs to the peptidase S8 family.</text>
</comment>
<feature type="signal peptide" evidence="6">
    <location>
        <begin position="1"/>
        <end position="18"/>
    </location>
</feature>
<feature type="chain" id="PRO_5042183491" evidence="6">
    <location>
        <begin position="19"/>
        <end position="837"/>
    </location>
</feature>
<dbReference type="PROSITE" id="PS00138">
    <property type="entry name" value="SUBTILASE_SER"/>
    <property type="match status" value="1"/>
</dbReference>
<sequence>MFTAVAALIAATAVPSVAQQPDEHGAQPASIDADVLAAFAQQDSADVWIVLDDQADLSAAAGVADWAERGQAVVDTLRGHAERTQADAVALLTESDADFTPYWISNRILVRDASESLADSIATVPGVERVALPTELAVPEPTETTENTPADTVEWGIESINADDVWSEYGVTGEGIVVAPIDSGAEFDHSALVDSYRGNLGDGRFDHDYNWFDPMADCAAPSLVPCDNHRHGTHVTGTMVGEDGAGNQIGVAPGAQWIAAKGCLYLGCPDVGLVESGQWMLAPTDLAGENPRPDLRPHVINNSWGSPGGTVLDPWYDEISAAWTASGIFGLFANGNSGPGCTTSGAPAHSPESYAVGAYAADGGIAAFSSRGPGPAGDIRPSIAAPGVAVRSSVLRGGYASLNGTSMAAPHVAGAVALVWSAAPSLVGDIEGTRALLGATSIDVDDTSCGGTAAENNVWGEGMLDVLAAVDAAPRAETGELTGTVTDADTGEPLGGARVTIAGPQHRSIVVGTDGTFTRRLAVGDYTVTGSAFGYGEESGAATVVADETTTFDTVLTILPTHDVRGTVSDSRGVVLDGIEVAIGRGVLPSETTGQDGGFVFESVPEGAYELSATGSGCLVPAAREVVVAGDAVVVDFTLPDVTDSHGHFCRDGGDVFIAGEDRLSLTGWDAVTTVTLPFPVDFYGEQYSRAFVSSNGVLNFLAPSPGGGTTPRIPAAAAPNAVVAPFWTTINVEATAGVYTGLSGEPGERVFVIEWRDVRPLSFEPELTFAVQFHEAGGIVFSYADLPADDPVALGLRTTVGIENADGTDGLQYSYRAPVLSSGTSIRFDTLDIAAG</sequence>
<keyword evidence="9" id="KW-1185">Reference proteome</keyword>
<evidence type="ECO:0000313" key="9">
    <source>
        <dbReference type="Proteomes" id="UP000185511"/>
    </source>
</evidence>
<keyword evidence="2 5" id="KW-0645">Protease</keyword>
<dbReference type="SUPFAM" id="SSF52743">
    <property type="entry name" value="Subtilisin-like"/>
    <property type="match status" value="1"/>
</dbReference>